<feature type="transmembrane region" description="Helical" evidence="1">
    <location>
        <begin position="80"/>
        <end position="102"/>
    </location>
</feature>
<gene>
    <name evidence="2" type="ORF">SAMN04489751_3703</name>
</gene>
<proteinExistence type="predicted"/>
<name>A0A1H1XFM9_BRESA</name>
<evidence type="ECO:0000313" key="2">
    <source>
        <dbReference type="EMBL" id="SDT08034.1"/>
    </source>
</evidence>
<reference evidence="2" key="1">
    <citation type="submission" date="2016-10" db="EMBL/GenBank/DDBJ databases">
        <authorList>
            <person name="Varghese N."/>
            <person name="Submissions S."/>
        </authorList>
    </citation>
    <scope>NUCLEOTIDE SEQUENCE [LARGE SCALE GENOMIC DNA]</scope>
    <source>
        <strain evidence="2">DSM 22082</strain>
    </source>
</reference>
<keyword evidence="1" id="KW-0812">Transmembrane</keyword>
<dbReference type="EMBL" id="LT629739">
    <property type="protein sequence ID" value="SDT08034.1"/>
    <property type="molecule type" value="Genomic_DNA"/>
</dbReference>
<dbReference type="Proteomes" id="UP000199700">
    <property type="component" value="Chromosome"/>
</dbReference>
<accession>A0A1H1XFM9</accession>
<evidence type="ECO:0008006" key="4">
    <source>
        <dbReference type="Google" id="ProtNLM"/>
    </source>
</evidence>
<keyword evidence="1" id="KW-0472">Membrane</keyword>
<dbReference type="AlphaFoldDB" id="A0A1H1XFM9"/>
<evidence type="ECO:0000313" key="3">
    <source>
        <dbReference type="Proteomes" id="UP000199700"/>
    </source>
</evidence>
<evidence type="ECO:0000256" key="1">
    <source>
        <dbReference type="SAM" id="Phobius"/>
    </source>
</evidence>
<organism evidence="2 3">
    <name type="scientific">Brevibacterium sandarakinum</name>
    <dbReference type="NCBI Taxonomy" id="629680"/>
    <lineage>
        <taxon>Bacteria</taxon>
        <taxon>Bacillati</taxon>
        <taxon>Actinomycetota</taxon>
        <taxon>Actinomycetes</taxon>
        <taxon>Micrococcales</taxon>
        <taxon>Brevibacteriaceae</taxon>
        <taxon>Brevibacterium</taxon>
    </lineage>
</organism>
<sequence length="218" mass="23757">MTPSATNPVRPPQPGCQPLRFLRAPVQIIRADLAPYIALNVLMYRLLLAGMAAGMLFTDLHAARLTSTGRSTWSCRCPNAWLFAATILAVNTLTVGLASILVPSMIVPFAGILICAYRAFTGLTLAPADETSAITPIPHLLTLALEFQAYILLVLSSYLLGKSWLRPRNIDAQNRRRGYVLGLRRMGWLSLPALALLIVGAIYEAFSLIYLVPRLIAG</sequence>
<feature type="transmembrane region" description="Helical" evidence="1">
    <location>
        <begin position="109"/>
        <end position="127"/>
    </location>
</feature>
<keyword evidence="3" id="KW-1185">Reference proteome</keyword>
<feature type="transmembrane region" description="Helical" evidence="1">
    <location>
        <begin position="147"/>
        <end position="165"/>
    </location>
</feature>
<protein>
    <recommendedName>
        <fullName evidence="4">Stage II sporulation protein M</fullName>
    </recommendedName>
</protein>
<feature type="transmembrane region" description="Helical" evidence="1">
    <location>
        <begin position="33"/>
        <end position="57"/>
    </location>
</feature>
<keyword evidence="1" id="KW-1133">Transmembrane helix</keyword>
<feature type="transmembrane region" description="Helical" evidence="1">
    <location>
        <begin position="186"/>
        <end position="212"/>
    </location>
</feature>